<dbReference type="InterPro" id="IPR023573">
    <property type="entry name" value="Ribosomal_eL20_dom"/>
</dbReference>
<keyword evidence="6" id="KW-1185">Reference proteome</keyword>
<name>A0ABZ2B574_9TREE</name>
<evidence type="ECO:0000259" key="4">
    <source>
        <dbReference type="Pfam" id="PF01775"/>
    </source>
</evidence>
<organism evidence="5 6">
    <name type="scientific">Cryptococcus decagattii</name>
    <dbReference type="NCBI Taxonomy" id="1859122"/>
    <lineage>
        <taxon>Eukaryota</taxon>
        <taxon>Fungi</taxon>
        <taxon>Dikarya</taxon>
        <taxon>Basidiomycota</taxon>
        <taxon>Agaricomycotina</taxon>
        <taxon>Tremellomycetes</taxon>
        <taxon>Tremellales</taxon>
        <taxon>Cryptococcaceae</taxon>
        <taxon>Cryptococcus</taxon>
        <taxon>Cryptococcus gattii species complex</taxon>
    </lineage>
</organism>
<dbReference type="PANTHER" id="PTHR10052">
    <property type="entry name" value="60S RIBOSOMAL PROTEIN L18A"/>
    <property type="match status" value="1"/>
</dbReference>
<dbReference type="Gene3D" id="3.10.20.10">
    <property type="match status" value="2"/>
</dbReference>
<sequence>MYLSILSALGCLRVFNTENGRGRFLPHSRSPPVLLCLLEALPSSDLGDFYFLRIPQDIFKMARFTEYSVVGRTLPTEADPAPKLYRMRIFAPNEVVAKSRYWYYLRQLKKAKKAHGEIVALNVIHEKKPLKVKNFAIWLRYDSRSGTHNMVKEFRALSRAEAVEAMYQDMAARHRARFRNVQILRVAEVEKKDDIRRPYIKQLLEPGLKFPLPHRRTKSKAWYAANRPSTWA</sequence>
<dbReference type="HAMAP" id="MF_00273">
    <property type="entry name" value="Ribosomal_eL20"/>
    <property type="match status" value="1"/>
</dbReference>
<dbReference type="InterPro" id="IPR028877">
    <property type="entry name" value="Ribosomal_eL20"/>
</dbReference>
<proteinExistence type="inferred from homology"/>
<dbReference type="RefSeq" id="XP_064723119.1">
    <property type="nucleotide sequence ID" value="XM_064867047.1"/>
</dbReference>
<dbReference type="EMBL" id="CP143814">
    <property type="protein sequence ID" value="WVO23880.1"/>
    <property type="molecule type" value="Genomic_DNA"/>
</dbReference>
<reference evidence="5 6" key="1">
    <citation type="submission" date="2024-01" db="EMBL/GenBank/DDBJ databases">
        <title>Comparative genomics of Cryptococcus and Kwoniella reveals pathogenesis evolution and contrasting modes of karyotype evolution via chromosome fusion or intercentromeric recombination.</title>
        <authorList>
            <person name="Coelho M.A."/>
            <person name="David-Palma M."/>
            <person name="Shea T."/>
            <person name="Bowers K."/>
            <person name="McGinley-Smith S."/>
            <person name="Mohammad A.W."/>
            <person name="Gnirke A."/>
            <person name="Yurkov A.M."/>
            <person name="Nowrousian M."/>
            <person name="Sun S."/>
            <person name="Cuomo C.A."/>
            <person name="Heitman J."/>
        </authorList>
    </citation>
    <scope>NUCLEOTIDE SEQUENCE [LARGE SCALE GENOMIC DNA]</scope>
    <source>
        <strain evidence="5 6">7685027</strain>
    </source>
</reference>
<evidence type="ECO:0000256" key="1">
    <source>
        <dbReference type="ARBA" id="ARBA00009362"/>
    </source>
</evidence>
<dbReference type="Proteomes" id="UP001432216">
    <property type="component" value="Chromosome 9"/>
</dbReference>
<evidence type="ECO:0000256" key="3">
    <source>
        <dbReference type="ARBA" id="ARBA00023274"/>
    </source>
</evidence>
<dbReference type="InterPro" id="IPR021138">
    <property type="entry name" value="Ribosomal_eL20_eukaryotes"/>
</dbReference>
<keyword evidence="3" id="KW-0687">Ribonucleoprotein</keyword>
<dbReference type="GeneID" id="89992007"/>
<comment type="similarity">
    <text evidence="1">Belongs to the eukaryotic ribosomal protein eL20 family.</text>
</comment>
<feature type="domain" description="Large ribosomal subunit protein eL20" evidence="4">
    <location>
        <begin position="65"/>
        <end position="187"/>
    </location>
</feature>
<gene>
    <name evidence="5" type="ORF">IAS62_005237</name>
</gene>
<keyword evidence="2" id="KW-0689">Ribosomal protein</keyword>
<evidence type="ECO:0000313" key="5">
    <source>
        <dbReference type="EMBL" id="WVO23880.1"/>
    </source>
</evidence>
<dbReference type="SUPFAM" id="SSF160374">
    <property type="entry name" value="RplX-like"/>
    <property type="match status" value="1"/>
</dbReference>
<protein>
    <recommendedName>
        <fullName evidence="4">Large ribosomal subunit protein eL20 domain-containing protein</fullName>
    </recommendedName>
</protein>
<evidence type="ECO:0000256" key="2">
    <source>
        <dbReference type="ARBA" id="ARBA00022980"/>
    </source>
</evidence>
<dbReference type="Pfam" id="PF01775">
    <property type="entry name" value="Ribosomal_L18A"/>
    <property type="match status" value="1"/>
</dbReference>
<accession>A0ABZ2B574</accession>
<evidence type="ECO:0000313" key="6">
    <source>
        <dbReference type="Proteomes" id="UP001432216"/>
    </source>
</evidence>